<gene>
    <name evidence="1" type="ORF">FTUN_2844</name>
</gene>
<dbReference type="PROSITE" id="PS51257">
    <property type="entry name" value="PROKAR_LIPOPROTEIN"/>
    <property type="match status" value="1"/>
</dbReference>
<dbReference type="RefSeq" id="WP_227254874.1">
    <property type="nucleotide sequence ID" value="NZ_CP053452.2"/>
</dbReference>
<evidence type="ECO:0000313" key="2">
    <source>
        <dbReference type="Proteomes" id="UP000503447"/>
    </source>
</evidence>
<dbReference type="KEGG" id="ftj:FTUN_2844"/>
<protein>
    <submittedName>
        <fullName evidence="1">Uncharacterized protein</fullName>
    </submittedName>
</protein>
<proteinExistence type="predicted"/>
<name>A0A6M5YQP2_9BACT</name>
<sequence length="180" mass="19987">MRVLTAAVLTAVLACGLTADDKKGVTVEWAGQRSTAPAGWKEETPSGNIRKGQFRLTKAEGDKDDAEVAIFFSPGGGGVDANLKRQLSVFEPAKGKEKVETKQEKIKVGKYEATYLDITGTFLKKAFPMAKESTPVPEYRQIYVIFEDKDNAVASLWLRGPTKTVEKHKKEFDEWVKNFK</sequence>
<accession>A0A6M5YQP2</accession>
<reference evidence="2" key="1">
    <citation type="submission" date="2020-05" db="EMBL/GenBank/DDBJ databases">
        <title>Frigoriglobus tundricola gen. nov., sp. nov., a psychrotolerant cellulolytic planctomycete of the family Gemmataceae with two divergent copies of 16S rRNA gene.</title>
        <authorList>
            <person name="Kulichevskaya I.S."/>
            <person name="Ivanova A.A."/>
            <person name="Naumoff D.G."/>
            <person name="Beletsky A.V."/>
            <person name="Rijpstra W.I.C."/>
            <person name="Sinninghe Damste J.S."/>
            <person name="Mardanov A.V."/>
            <person name="Ravin N.V."/>
            <person name="Dedysh S.N."/>
        </authorList>
    </citation>
    <scope>NUCLEOTIDE SEQUENCE [LARGE SCALE GENOMIC DNA]</scope>
    <source>
        <strain evidence="2">PL17</strain>
    </source>
</reference>
<dbReference type="AlphaFoldDB" id="A0A6M5YQP2"/>
<keyword evidence="2" id="KW-1185">Reference proteome</keyword>
<dbReference type="EMBL" id="CP053452">
    <property type="protein sequence ID" value="QJW95302.1"/>
    <property type="molecule type" value="Genomic_DNA"/>
</dbReference>
<evidence type="ECO:0000313" key="1">
    <source>
        <dbReference type="EMBL" id="QJW95302.1"/>
    </source>
</evidence>
<dbReference type="Proteomes" id="UP000503447">
    <property type="component" value="Chromosome"/>
</dbReference>
<organism evidence="1 2">
    <name type="scientific">Frigoriglobus tundricola</name>
    <dbReference type="NCBI Taxonomy" id="2774151"/>
    <lineage>
        <taxon>Bacteria</taxon>
        <taxon>Pseudomonadati</taxon>
        <taxon>Planctomycetota</taxon>
        <taxon>Planctomycetia</taxon>
        <taxon>Gemmatales</taxon>
        <taxon>Gemmataceae</taxon>
        <taxon>Frigoriglobus</taxon>
    </lineage>
</organism>